<evidence type="ECO:0000256" key="5">
    <source>
        <dbReference type="PIRNR" id="PIRNR038994"/>
    </source>
</evidence>
<comment type="similarity">
    <text evidence="1 5">Belongs to the metallo-dependent hydrolases superfamily. NagA family.</text>
</comment>
<evidence type="ECO:0000313" key="11">
    <source>
        <dbReference type="Proteomes" id="UP000276232"/>
    </source>
</evidence>
<dbReference type="AlphaFoldDB" id="A0A3N1G8Q8"/>
<feature type="binding site" evidence="7">
    <location>
        <position position="257"/>
    </location>
    <ligand>
        <name>substrate</name>
    </ligand>
</feature>
<dbReference type="OrthoDB" id="9776488at2"/>
<name>A0A3N1G8Q8_9ACTN</name>
<keyword evidence="4 5" id="KW-0119">Carbohydrate metabolism</keyword>
<proteinExistence type="inferred from homology"/>
<dbReference type="InterPro" id="IPR003764">
    <property type="entry name" value="GlcNAc_6-P_deAcase"/>
</dbReference>
<evidence type="ECO:0000256" key="7">
    <source>
        <dbReference type="PIRSR" id="PIRSR038994-2"/>
    </source>
</evidence>
<dbReference type="InParanoid" id="A0A3N1G8Q8"/>
<dbReference type="Gene3D" id="3.20.20.140">
    <property type="entry name" value="Metal-dependent hydrolases"/>
    <property type="match status" value="1"/>
</dbReference>
<dbReference type="NCBIfam" id="TIGR00221">
    <property type="entry name" value="nagA"/>
    <property type="match status" value="1"/>
</dbReference>
<dbReference type="GO" id="GO:0006046">
    <property type="term" value="P:N-acetylglucosamine catabolic process"/>
    <property type="evidence" value="ECO:0007669"/>
    <property type="project" value="TreeGrafter"/>
</dbReference>
<evidence type="ECO:0000256" key="6">
    <source>
        <dbReference type="PIRSR" id="PIRSR038994-1"/>
    </source>
</evidence>
<dbReference type="GO" id="GO:0008448">
    <property type="term" value="F:N-acetylglucosamine-6-phosphate deacetylase activity"/>
    <property type="evidence" value="ECO:0007669"/>
    <property type="project" value="InterPro"/>
</dbReference>
<evidence type="ECO:0000256" key="4">
    <source>
        <dbReference type="ARBA" id="ARBA00023277"/>
    </source>
</evidence>
<dbReference type="PIRSF" id="PIRSF038994">
    <property type="entry name" value="NagA"/>
    <property type="match status" value="1"/>
</dbReference>
<keyword evidence="2 8" id="KW-0479">Metal-binding</keyword>
<keyword evidence="3 5" id="KW-0378">Hydrolase</keyword>
<dbReference type="Pfam" id="PF01979">
    <property type="entry name" value="Amidohydro_1"/>
    <property type="match status" value="1"/>
</dbReference>
<sequence length="392" mass="39564">MSGPEDHLVSAGAVVTDGRRLAPGWVLVADGLVADVGSGPAPPAATTTVLPRTATVVPGLVDMHVHGAGGGDLTAGDRAAAVTALRALLAAGVTSCAASLVTVPEEEMFATLDVLAGLVAVPVPRTTRLVGTHLEGPFLSPLHQGAHHGPSLRPPDAAVARRLLDAAGGTVLMVTLAPELPGADDVLRLLRDEGVVAAMGHTAATYDETRSALAQGVTVGTHLFNGMRPPHHREPGPVLSLLDDDRVVVELINDGQHVHPAAARVARRAAGAGRLALISDGVAATAAPDGDYRLGRVGIRSREGRVETADGSSLGGGVVTLGVALRRAVTELGADLVGAVDAATVVPARALGVADRAGSLDRGRAADLVVLDADLEVDGVMLGGSWVHRPSG</sequence>
<dbReference type="SUPFAM" id="SSF51338">
    <property type="entry name" value="Composite domain of metallo-dependent hydrolases"/>
    <property type="match status" value="1"/>
</dbReference>
<organism evidence="10 11">
    <name type="scientific">Pseudokineococcus lusitanus</name>
    <dbReference type="NCBI Taxonomy" id="763993"/>
    <lineage>
        <taxon>Bacteria</taxon>
        <taxon>Bacillati</taxon>
        <taxon>Actinomycetota</taxon>
        <taxon>Actinomycetes</taxon>
        <taxon>Kineosporiales</taxon>
        <taxon>Kineosporiaceae</taxon>
        <taxon>Pseudokineococcus</taxon>
    </lineage>
</organism>
<dbReference type="PANTHER" id="PTHR11113">
    <property type="entry name" value="N-ACETYLGLUCOSAMINE-6-PHOSPHATE DEACETYLASE"/>
    <property type="match status" value="1"/>
</dbReference>
<comment type="cofactor">
    <cofactor evidence="8">
        <name>a divalent metal cation</name>
        <dbReference type="ChEBI" id="CHEBI:60240"/>
    </cofactor>
    <text evidence="8">Binds 1 divalent metal cation per subunit.</text>
</comment>
<feature type="binding site" evidence="7">
    <location>
        <begin position="314"/>
        <end position="316"/>
    </location>
    <ligand>
        <name>substrate</name>
    </ligand>
</feature>
<reference evidence="10 11" key="1">
    <citation type="journal article" date="2015" name="Stand. Genomic Sci.">
        <title>Genomic Encyclopedia of Bacterial and Archaeal Type Strains, Phase III: the genomes of soil and plant-associated and newly described type strains.</title>
        <authorList>
            <person name="Whitman W.B."/>
            <person name="Woyke T."/>
            <person name="Klenk H.P."/>
            <person name="Zhou Y."/>
            <person name="Lilburn T.G."/>
            <person name="Beck B.J."/>
            <person name="De Vos P."/>
            <person name="Vandamme P."/>
            <person name="Eisen J.A."/>
            <person name="Garrity G."/>
            <person name="Hugenholtz P."/>
            <person name="Kyrpides N.C."/>
        </authorList>
    </citation>
    <scope>NUCLEOTIDE SEQUENCE [LARGE SCALE GENOMIC DNA]</scope>
    <source>
        <strain evidence="10 11">CECT 7306</strain>
    </source>
</reference>
<dbReference type="InterPro" id="IPR032466">
    <property type="entry name" value="Metal_Hydrolase"/>
</dbReference>
<comment type="caution">
    <text evidence="10">The sequence shown here is derived from an EMBL/GenBank/DDBJ whole genome shotgun (WGS) entry which is preliminary data.</text>
</comment>
<keyword evidence="11" id="KW-1185">Reference proteome</keyword>
<evidence type="ECO:0000259" key="9">
    <source>
        <dbReference type="Pfam" id="PF01979"/>
    </source>
</evidence>
<protein>
    <submittedName>
        <fullName evidence="10">N-acetylglucosamine-6-phosphate deacetylase</fullName>
    </submittedName>
</protein>
<gene>
    <name evidence="10" type="ORF">EDC03_3367</name>
</gene>
<feature type="binding site" evidence="8">
    <location>
        <position position="201"/>
    </location>
    <ligand>
        <name>Zn(2+)</name>
        <dbReference type="ChEBI" id="CHEBI:29105"/>
    </ligand>
</feature>
<feature type="active site" description="Proton donor/acceptor" evidence="6">
    <location>
        <position position="280"/>
    </location>
</feature>
<accession>A0A3N1G8Q8</accession>
<evidence type="ECO:0000256" key="3">
    <source>
        <dbReference type="ARBA" id="ARBA00022801"/>
    </source>
</evidence>
<dbReference type="InterPro" id="IPR011059">
    <property type="entry name" value="Metal-dep_hydrolase_composite"/>
</dbReference>
<dbReference type="InterPro" id="IPR006680">
    <property type="entry name" value="Amidohydro-rel"/>
</dbReference>
<dbReference type="EMBL" id="RJKN01000012">
    <property type="protein sequence ID" value="ROP26606.1"/>
    <property type="molecule type" value="Genomic_DNA"/>
</dbReference>
<evidence type="ECO:0000256" key="2">
    <source>
        <dbReference type="ARBA" id="ARBA00022723"/>
    </source>
</evidence>
<feature type="binding site" evidence="7">
    <location>
        <position position="146"/>
    </location>
    <ligand>
        <name>substrate</name>
    </ligand>
</feature>
<feature type="binding site" evidence="8">
    <location>
        <position position="135"/>
    </location>
    <ligand>
        <name>Zn(2+)</name>
        <dbReference type="ChEBI" id="CHEBI:29105"/>
    </ligand>
</feature>
<evidence type="ECO:0000256" key="1">
    <source>
        <dbReference type="ARBA" id="ARBA00010716"/>
    </source>
</evidence>
<dbReference type="Proteomes" id="UP000276232">
    <property type="component" value="Unassembled WGS sequence"/>
</dbReference>
<dbReference type="SUPFAM" id="SSF51556">
    <property type="entry name" value="Metallo-dependent hydrolases"/>
    <property type="match status" value="1"/>
</dbReference>
<dbReference type="FunCoup" id="A0A3N1G8Q8">
    <property type="interactions" value="137"/>
</dbReference>
<dbReference type="GO" id="GO:0046872">
    <property type="term" value="F:metal ion binding"/>
    <property type="evidence" value="ECO:0007669"/>
    <property type="project" value="UniProtKB-KW"/>
</dbReference>
<feature type="binding site" evidence="8">
    <location>
        <position position="222"/>
    </location>
    <ligand>
        <name>Zn(2+)</name>
        <dbReference type="ChEBI" id="CHEBI:29105"/>
    </ligand>
</feature>
<feature type="binding site" evidence="7">
    <location>
        <begin position="225"/>
        <end position="226"/>
    </location>
    <ligand>
        <name>substrate</name>
    </ligand>
</feature>
<evidence type="ECO:0000256" key="8">
    <source>
        <dbReference type="PIRSR" id="PIRSR038994-3"/>
    </source>
</evidence>
<dbReference type="RefSeq" id="WP_123381422.1">
    <property type="nucleotide sequence ID" value="NZ_RJKN01000012.1"/>
</dbReference>
<dbReference type="Gene3D" id="2.30.40.10">
    <property type="entry name" value="Urease, subunit C, domain 1"/>
    <property type="match status" value="1"/>
</dbReference>
<evidence type="ECO:0000313" key="10">
    <source>
        <dbReference type="EMBL" id="ROP26606.1"/>
    </source>
</evidence>
<feature type="domain" description="Amidohydrolase-related" evidence="9">
    <location>
        <begin position="55"/>
        <end position="387"/>
    </location>
</feature>
<feature type="binding site" evidence="7">
    <location>
        <position position="233"/>
    </location>
    <ligand>
        <name>substrate</name>
    </ligand>
</feature>
<dbReference type="PANTHER" id="PTHR11113:SF14">
    <property type="entry name" value="N-ACETYLGLUCOSAMINE-6-PHOSPHATE DEACETYLASE"/>
    <property type="match status" value="1"/>
</dbReference>